<gene>
    <name evidence="5" type="ORF">SMD27_18850</name>
</gene>
<dbReference type="EMBL" id="JAXCLW010000006">
    <property type="protein sequence ID" value="MDY0884911.1"/>
    <property type="molecule type" value="Genomic_DNA"/>
</dbReference>
<dbReference type="InterPro" id="IPR027417">
    <property type="entry name" value="P-loop_NTPase"/>
</dbReference>
<comment type="similarity">
    <text evidence="1">Belongs to the polyphosphate kinase 2 (PPK2) family. Class I subfamily.</text>
</comment>
<evidence type="ECO:0000256" key="1">
    <source>
        <dbReference type="ARBA" id="ARBA00009924"/>
    </source>
</evidence>
<reference evidence="5 6" key="1">
    <citation type="journal article" date="2016" name="Antonie Van Leeuwenhoek">
        <title>Dongia soli sp. nov., isolated from soil from Dokdo, Korea.</title>
        <authorList>
            <person name="Kim D.U."/>
            <person name="Lee H."/>
            <person name="Kim H."/>
            <person name="Kim S.G."/>
            <person name="Ka J.O."/>
        </authorList>
    </citation>
    <scope>NUCLEOTIDE SEQUENCE [LARGE SCALE GENOMIC DNA]</scope>
    <source>
        <strain evidence="5 6">D78</strain>
    </source>
</reference>
<dbReference type="PANTHER" id="PTHR34383:SF3">
    <property type="entry name" value="POLYPHOSPHATE:AMP PHOSPHOTRANSFERASE"/>
    <property type="match status" value="1"/>
</dbReference>
<dbReference type="PANTHER" id="PTHR34383">
    <property type="entry name" value="POLYPHOSPHATE:AMP PHOSPHOTRANSFERASE-RELATED"/>
    <property type="match status" value="1"/>
</dbReference>
<protein>
    <submittedName>
        <fullName evidence="5">Polyphosphate kinase 2 family protein</fullName>
    </submittedName>
</protein>
<dbReference type="InterPro" id="IPR022300">
    <property type="entry name" value="PPK2-rel_1"/>
</dbReference>
<keyword evidence="2" id="KW-0808">Transferase</keyword>
<evidence type="ECO:0000313" key="5">
    <source>
        <dbReference type="EMBL" id="MDY0884911.1"/>
    </source>
</evidence>
<evidence type="ECO:0000256" key="2">
    <source>
        <dbReference type="ARBA" id="ARBA00022679"/>
    </source>
</evidence>
<name>A0ABU5EEY0_9PROT</name>
<evidence type="ECO:0000313" key="6">
    <source>
        <dbReference type="Proteomes" id="UP001279642"/>
    </source>
</evidence>
<dbReference type="InterPro" id="IPR022488">
    <property type="entry name" value="PPK2-related"/>
</dbReference>
<sequence length="300" mass="34746">MDMKRIVEASRSFAAPYRITDGRKFRLKDCDPDDIANFKEADRQRAKDALALGTQALAELQDKLYAQNQWGLLLIFQAMDAAGKDGAIKHVMSGVNPQGCQVFSFKSPSSEELDHDFMWRCAHNLPERGRIGIFNRSYYEEVLAVRVHPDYLRRQNLPPSLVTKDIWQERFEDIGNFERYLTRNGFKVIKFYLNVSRDEQKKRFLERLENPEKNWKFSAADASERSYWKDYAKAYEEMIEATASKHAPWYVVPADNKWFTRVVVAAAIIDALDSLDLDYPKVSEAQKKELAAARTTLLEE</sequence>
<evidence type="ECO:0000256" key="3">
    <source>
        <dbReference type="ARBA" id="ARBA00022777"/>
    </source>
</evidence>
<dbReference type="SUPFAM" id="SSF52540">
    <property type="entry name" value="P-loop containing nucleoside triphosphate hydrolases"/>
    <property type="match status" value="1"/>
</dbReference>
<keyword evidence="6" id="KW-1185">Reference proteome</keyword>
<dbReference type="NCBIfam" id="TIGR03709">
    <property type="entry name" value="PPK2_rel_1"/>
    <property type="match status" value="1"/>
</dbReference>
<proteinExistence type="inferred from homology"/>
<feature type="domain" description="Polyphosphate kinase-2-related" evidence="4">
    <location>
        <begin position="42"/>
        <end position="274"/>
    </location>
</feature>
<dbReference type="InterPro" id="IPR016898">
    <property type="entry name" value="Polyphosphate_phosphotransfera"/>
</dbReference>
<keyword evidence="3 5" id="KW-0418">Kinase</keyword>
<accession>A0ABU5EEY0</accession>
<comment type="caution">
    <text evidence="5">The sequence shown here is derived from an EMBL/GenBank/DDBJ whole genome shotgun (WGS) entry which is preliminary data.</text>
</comment>
<organism evidence="5 6">
    <name type="scientific">Dongia soli</name>
    <dbReference type="NCBI Taxonomy" id="600628"/>
    <lineage>
        <taxon>Bacteria</taxon>
        <taxon>Pseudomonadati</taxon>
        <taxon>Pseudomonadota</taxon>
        <taxon>Alphaproteobacteria</taxon>
        <taxon>Rhodospirillales</taxon>
        <taxon>Dongiaceae</taxon>
        <taxon>Dongia</taxon>
    </lineage>
</organism>
<dbReference type="Gene3D" id="3.40.50.300">
    <property type="entry name" value="P-loop containing nucleotide triphosphate hydrolases"/>
    <property type="match status" value="1"/>
</dbReference>
<dbReference type="Proteomes" id="UP001279642">
    <property type="component" value="Unassembled WGS sequence"/>
</dbReference>
<evidence type="ECO:0000259" key="4">
    <source>
        <dbReference type="Pfam" id="PF03976"/>
    </source>
</evidence>
<dbReference type="GO" id="GO:0016301">
    <property type="term" value="F:kinase activity"/>
    <property type="evidence" value="ECO:0007669"/>
    <property type="project" value="UniProtKB-KW"/>
</dbReference>
<dbReference type="RefSeq" id="WP_320509984.1">
    <property type="nucleotide sequence ID" value="NZ_JAXCLW010000006.1"/>
</dbReference>
<dbReference type="PIRSF" id="PIRSF028756">
    <property type="entry name" value="PPK2_prd"/>
    <property type="match status" value="1"/>
</dbReference>
<dbReference type="Pfam" id="PF03976">
    <property type="entry name" value="PPK2"/>
    <property type="match status" value="1"/>
</dbReference>